<accession>A0A5J4T9E1</accession>
<sequence>MDGDLHMVDVVLRRNETLFGSTRNNTITSDVYTRPEVNELLNEKADKTDLEGYYCKSETFAKDEVFNKTEADQFETFGRDEVYSKNKTDELLDEKVNEAILDDYYSKIETYAKTETYNQTEIDGFLDQKIDIGTSYTQREDEVMLLLKADKTDLIDSYAKTETDQKLELKANIFDLIDSYAKTDDDALLLLKADKTDLIDSCTKTEDDAMLLLKTDKTDLDNFVDLSSAQTISGQKQFEIVSVSGLSKLN</sequence>
<dbReference type="EMBL" id="SNRW01035331">
    <property type="protein sequence ID" value="KAA6355004.1"/>
    <property type="molecule type" value="Genomic_DNA"/>
</dbReference>
<evidence type="ECO:0000313" key="1">
    <source>
        <dbReference type="EMBL" id="KAA6355004.1"/>
    </source>
</evidence>
<reference evidence="1 2" key="1">
    <citation type="submission" date="2019-03" db="EMBL/GenBank/DDBJ databases">
        <title>Single cell metagenomics reveals metabolic interactions within the superorganism composed of flagellate Streblomastix strix and complex community of Bacteroidetes bacteria on its surface.</title>
        <authorList>
            <person name="Treitli S.C."/>
            <person name="Kolisko M."/>
            <person name="Husnik F."/>
            <person name="Keeling P."/>
            <person name="Hampl V."/>
        </authorList>
    </citation>
    <scope>NUCLEOTIDE SEQUENCE [LARGE SCALE GENOMIC DNA]</scope>
    <source>
        <strain evidence="1">ST1C</strain>
    </source>
</reference>
<feature type="non-terminal residue" evidence="1">
    <location>
        <position position="250"/>
    </location>
</feature>
<comment type="caution">
    <text evidence="1">The sequence shown here is derived from an EMBL/GenBank/DDBJ whole genome shotgun (WGS) entry which is preliminary data.</text>
</comment>
<protein>
    <submittedName>
        <fullName evidence="1">Uncharacterized protein</fullName>
    </submittedName>
</protein>
<name>A0A5J4T9E1_9EUKA</name>
<proteinExistence type="predicted"/>
<dbReference type="AlphaFoldDB" id="A0A5J4T9E1"/>
<dbReference type="Proteomes" id="UP000324800">
    <property type="component" value="Unassembled WGS sequence"/>
</dbReference>
<evidence type="ECO:0000313" key="2">
    <source>
        <dbReference type="Proteomes" id="UP000324800"/>
    </source>
</evidence>
<organism evidence="1 2">
    <name type="scientific">Streblomastix strix</name>
    <dbReference type="NCBI Taxonomy" id="222440"/>
    <lineage>
        <taxon>Eukaryota</taxon>
        <taxon>Metamonada</taxon>
        <taxon>Preaxostyla</taxon>
        <taxon>Oxymonadida</taxon>
        <taxon>Streblomastigidae</taxon>
        <taxon>Streblomastix</taxon>
    </lineage>
</organism>
<gene>
    <name evidence="1" type="ORF">EZS28_049469</name>
</gene>